<evidence type="ECO:0000259" key="15">
    <source>
        <dbReference type="PROSITE" id="PS50011"/>
    </source>
</evidence>
<dbReference type="GO" id="GO:0048468">
    <property type="term" value="P:cell development"/>
    <property type="evidence" value="ECO:0007669"/>
    <property type="project" value="UniProtKB-ARBA"/>
</dbReference>
<dbReference type="InterPro" id="IPR000980">
    <property type="entry name" value="SH2"/>
</dbReference>
<keyword evidence="9" id="KW-0727">SH2 domain</keyword>
<dbReference type="GO" id="GO:0005829">
    <property type="term" value="C:cytosol"/>
    <property type="evidence" value="ECO:0007669"/>
    <property type="project" value="TreeGrafter"/>
</dbReference>
<dbReference type="Pfam" id="PF07714">
    <property type="entry name" value="PK_Tyr_Ser-Thr"/>
    <property type="match status" value="2"/>
</dbReference>
<dbReference type="InterPro" id="IPR011009">
    <property type="entry name" value="Kinase-like_dom_sf"/>
</dbReference>
<dbReference type="InterPro" id="IPR041155">
    <property type="entry name" value="FERM_F1"/>
</dbReference>
<evidence type="ECO:0000256" key="7">
    <source>
        <dbReference type="ARBA" id="ARBA00022777"/>
    </source>
</evidence>
<dbReference type="InterPro" id="IPR008266">
    <property type="entry name" value="Tyr_kinase_AS"/>
</dbReference>
<evidence type="ECO:0000256" key="6">
    <source>
        <dbReference type="ARBA" id="ARBA00022741"/>
    </source>
</evidence>
<evidence type="ECO:0000256" key="4">
    <source>
        <dbReference type="ARBA" id="ARBA00022679"/>
    </source>
</evidence>
<keyword evidence="10" id="KW-0472">Membrane</keyword>
<evidence type="ECO:0000313" key="17">
    <source>
        <dbReference type="EMBL" id="CAL1681669.1"/>
    </source>
</evidence>
<dbReference type="Proteomes" id="UP001497644">
    <property type="component" value="Chromosome 3"/>
</dbReference>
<dbReference type="GO" id="GO:0012505">
    <property type="term" value="C:endomembrane system"/>
    <property type="evidence" value="ECO:0007669"/>
    <property type="project" value="UniProtKB-SubCell"/>
</dbReference>
<dbReference type="GO" id="GO:0005126">
    <property type="term" value="F:cytokine receptor binding"/>
    <property type="evidence" value="ECO:0007669"/>
    <property type="project" value="TreeGrafter"/>
</dbReference>
<dbReference type="SMART" id="SM00295">
    <property type="entry name" value="B41"/>
    <property type="match status" value="1"/>
</dbReference>
<dbReference type="GO" id="GO:0051130">
    <property type="term" value="P:positive regulation of cellular component organization"/>
    <property type="evidence" value="ECO:0007669"/>
    <property type="project" value="UniProtKB-ARBA"/>
</dbReference>
<keyword evidence="6 14" id="KW-0547">Nucleotide-binding</keyword>
<comment type="catalytic activity">
    <reaction evidence="13">
        <text>L-tyrosyl-[protein] + ATP = O-phospho-L-tyrosyl-[protein] + ADP + H(+)</text>
        <dbReference type="Rhea" id="RHEA:10596"/>
        <dbReference type="Rhea" id="RHEA-COMP:10136"/>
        <dbReference type="Rhea" id="RHEA-COMP:20101"/>
        <dbReference type="ChEBI" id="CHEBI:15378"/>
        <dbReference type="ChEBI" id="CHEBI:30616"/>
        <dbReference type="ChEBI" id="CHEBI:46858"/>
        <dbReference type="ChEBI" id="CHEBI:61978"/>
        <dbReference type="ChEBI" id="CHEBI:456216"/>
        <dbReference type="EC" id="2.7.10.2"/>
    </reaction>
</comment>
<name>A0AAV2NMX9_9HYME</name>
<feature type="domain" description="Protein kinase" evidence="15">
    <location>
        <begin position="462"/>
        <end position="710"/>
    </location>
</feature>
<dbReference type="GO" id="GO:0050793">
    <property type="term" value="P:regulation of developmental process"/>
    <property type="evidence" value="ECO:0007669"/>
    <property type="project" value="UniProtKB-ARBA"/>
</dbReference>
<comment type="subcellular location">
    <subcellularLocation>
        <location evidence="1">Endomembrane system</location>
    </subcellularLocation>
</comment>
<dbReference type="Gene3D" id="3.30.200.20">
    <property type="entry name" value="Phosphorylase Kinase, domain 1"/>
    <property type="match status" value="1"/>
</dbReference>
<evidence type="ECO:0000313" key="18">
    <source>
        <dbReference type="Proteomes" id="UP001497644"/>
    </source>
</evidence>
<dbReference type="InterPro" id="IPR020635">
    <property type="entry name" value="Tyr_kinase_cat_dom"/>
</dbReference>
<dbReference type="PANTHER" id="PTHR45807">
    <property type="entry name" value="TYROSINE-PROTEIN KINASE HOPSCOTCH"/>
    <property type="match status" value="1"/>
</dbReference>
<dbReference type="InterPro" id="IPR017441">
    <property type="entry name" value="Protein_kinase_ATP_BS"/>
</dbReference>
<evidence type="ECO:0000256" key="14">
    <source>
        <dbReference type="PROSITE-ProRule" id="PRU10141"/>
    </source>
</evidence>
<evidence type="ECO:0000259" key="16">
    <source>
        <dbReference type="PROSITE" id="PS50057"/>
    </source>
</evidence>
<dbReference type="EMBL" id="OZ034826">
    <property type="protein sequence ID" value="CAL1681669.1"/>
    <property type="molecule type" value="Genomic_DNA"/>
</dbReference>
<dbReference type="InterPro" id="IPR051286">
    <property type="entry name" value="JAK"/>
</dbReference>
<dbReference type="GO" id="GO:0005524">
    <property type="term" value="F:ATP binding"/>
    <property type="evidence" value="ECO:0007669"/>
    <property type="project" value="UniProtKB-UniRule"/>
</dbReference>
<feature type="binding site" evidence="14">
    <location>
        <position position="877"/>
    </location>
    <ligand>
        <name>ATP</name>
        <dbReference type="ChEBI" id="CHEBI:30616"/>
    </ligand>
</feature>
<comment type="catalytic activity">
    <reaction evidence="12">
        <text>L-tyrosyl-[protein] + ATP = O-phospho-L-tyrosyl-[protein] + ADP + H(+)</text>
        <dbReference type="Rhea" id="RHEA:10596"/>
        <dbReference type="Rhea" id="RHEA-COMP:10136"/>
        <dbReference type="Rhea" id="RHEA-COMP:20101"/>
        <dbReference type="ChEBI" id="CHEBI:15378"/>
        <dbReference type="ChEBI" id="CHEBI:30616"/>
        <dbReference type="ChEBI" id="CHEBI:46858"/>
        <dbReference type="ChEBI" id="CHEBI:61978"/>
        <dbReference type="ChEBI" id="CHEBI:456216"/>
        <dbReference type="EC" id="2.7.10.1"/>
    </reaction>
</comment>
<sequence length="1125" mass="129639">MKDNERSAVIYVATDEKQFNVTFFVGETIEDLCIKICKFFKIGPVARHLFALRSYSSKLWFPYGHKLEDRDKNRFDFRLRFKPCSMQKLKQIDEQAYNYYFQQVRIDIMNNKVPDIVYEKHKDKLIGLGVSDMYRVMLEKQLSRETVESEYKKYIPKECIKRHAFFVKKPIYNALAEISGEHLDASYVKEQYLQQFEGMAPNYLYEEYKALMDKGVPNPAVKVLLRVNREEIKYSETDTDDWKILCAIEDLCFISIREDNTVEISRKNGIPTYLKFMGHTNGMLMSFVSVLDGYYRLSIKWTFNLCNDVITPTLERLHNLKCHGPVGKQFSCAKLKEKRANKPGTYILRESETEYDVYYIDVCKRDEKVLSQRVERIGPSEFLLSGSCTQSYTSLGQLISFQDPANSLYLECLPPSEYDTSPLLICASENIASEQAADEEIIALLESGPRCVSQNQLCKSGKDLSRTTSAMSVQRAIWRIAKGKKLEIVMKTLKPNCTSYTKDFLELADKWGKLRSGALIRLYGITVAPSIGMLLELVKLGPLDLYLRNSSTIKIVDMVEATACLTTALWHLEENHVVHGKIRCSGVFVHAHTDNSFIVKLGDPGLFTYSEADIPWIPPECYINLEVAKYSLQADIWALATTIWEIFSRGISIPIYHNTDIVKKFYKDGNHLPQPMDCPYEVYKLMLECWSEKNTRKQPQAIMRDINQILYQVYNSRRIHAYATAYPKLFNDENDSNDDLEERRSNSESHVLDSCSLNTDHTNLTWDDNDDNAILRQQNSRENAVVTTDECCRYLNLVIDAMNDAHTSGANGTSHLIRGGCYNEIYVGQMEDIFEDDTNSTCWTVYKQERIGQGFYGEVYRGTRVRGNEMQQIAIKKLKTETEADQNDFEREIRIMKTLNHPNIVKILGNISEPKCLIMEFVEHGSLQNYLLLHRTTLTPKKLLHFALDISTGMDYLGSKNVVHRDLAARNILVASETHVKISDFGLAQRTKAGDYYMLQTIRDLPMKWYAPESLKEFKFSTRSDIWSFGVTMYEIFSLGEDPKLPEIELNYKNITEKKGNIQGKNTTATLVAALERGARLPCPPMCPQEVYLRLMHPCWRMKSQDRPQFATLCEDINELLQKIH</sequence>
<dbReference type="InterPro" id="IPR000299">
    <property type="entry name" value="FERM_domain"/>
</dbReference>
<dbReference type="PROSITE" id="PS50011">
    <property type="entry name" value="PROTEIN_KINASE_DOM"/>
    <property type="match status" value="2"/>
</dbReference>
<keyword evidence="7" id="KW-0418">Kinase</keyword>
<dbReference type="InterPro" id="IPR019748">
    <property type="entry name" value="FERM_central"/>
</dbReference>
<gene>
    <name evidence="17" type="ORF">LPLAT_LOCUS7637</name>
</gene>
<keyword evidence="5" id="KW-0677">Repeat</keyword>
<keyword evidence="8 14" id="KW-0067">ATP-binding</keyword>
<dbReference type="PROSITE" id="PS50057">
    <property type="entry name" value="FERM_3"/>
    <property type="match status" value="1"/>
</dbReference>
<evidence type="ECO:0000256" key="10">
    <source>
        <dbReference type="ARBA" id="ARBA00023136"/>
    </source>
</evidence>
<dbReference type="PANTHER" id="PTHR45807:SF7">
    <property type="entry name" value="TYROSINE-PROTEIN KINASE HOPSCOTCH"/>
    <property type="match status" value="1"/>
</dbReference>
<dbReference type="FunFam" id="1.10.510.10:FF:001512">
    <property type="entry name" value="Receptor tyrosine-protein kinase erbB-2"/>
    <property type="match status" value="1"/>
</dbReference>
<dbReference type="GO" id="GO:0004715">
    <property type="term" value="F:non-membrane spanning protein tyrosine kinase activity"/>
    <property type="evidence" value="ECO:0007669"/>
    <property type="project" value="UniProtKB-EC"/>
</dbReference>
<dbReference type="CDD" id="cd00192">
    <property type="entry name" value="PTKc"/>
    <property type="match status" value="1"/>
</dbReference>
<evidence type="ECO:0000256" key="12">
    <source>
        <dbReference type="ARBA" id="ARBA00051243"/>
    </source>
</evidence>
<dbReference type="GO" id="GO:0009887">
    <property type="term" value="P:animal organ morphogenesis"/>
    <property type="evidence" value="ECO:0007669"/>
    <property type="project" value="UniProtKB-ARBA"/>
</dbReference>
<dbReference type="PRINTS" id="PR01823">
    <property type="entry name" value="JANUSKINASE"/>
</dbReference>
<dbReference type="InterPro" id="IPR019749">
    <property type="entry name" value="Band_41_domain"/>
</dbReference>
<protein>
    <recommendedName>
        <fullName evidence="2">non-specific protein-tyrosine kinase</fullName>
        <ecNumber evidence="2">2.7.10.2</ecNumber>
    </recommendedName>
</protein>
<dbReference type="PROSITE" id="PS00109">
    <property type="entry name" value="PROTEIN_KINASE_TYR"/>
    <property type="match status" value="1"/>
</dbReference>
<dbReference type="SMART" id="SM00219">
    <property type="entry name" value="TyrKc"/>
    <property type="match status" value="1"/>
</dbReference>
<dbReference type="CDD" id="cd09921">
    <property type="entry name" value="SH2_Jak_family"/>
    <property type="match status" value="1"/>
</dbReference>
<dbReference type="GO" id="GO:0071944">
    <property type="term" value="C:cell periphery"/>
    <property type="evidence" value="ECO:0007669"/>
    <property type="project" value="UniProtKB-ARBA"/>
</dbReference>
<dbReference type="AlphaFoldDB" id="A0AAV2NMX9"/>
<dbReference type="PROSITE" id="PS00107">
    <property type="entry name" value="PROTEIN_KINASE_ATP"/>
    <property type="match status" value="1"/>
</dbReference>
<evidence type="ECO:0000256" key="11">
    <source>
        <dbReference type="ARBA" id="ARBA00023137"/>
    </source>
</evidence>
<dbReference type="SUPFAM" id="SSF56112">
    <property type="entry name" value="Protein kinase-like (PK-like)"/>
    <property type="match status" value="2"/>
</dbReference>
<dbReference type="GO" id="GO:0007259">
    <property type="term" value="P:cell surface receptor signaling pathway via JAK-STAT"/>
    <property type="evidence" value="ECO:0007669"/>
    <property type="project" value="TreeGrafter"/>
</dbReference>
<dbReference type="GO" id="GO:0035556">
    <property type="term" value="P:intracellular signal transduction"/>
    <property type="evidence" value="ECO:0007669"/>
    <property type="project" value="InterPro"/>
</dbReference>
<dbReference type="CDD" id="cd14473">
    <property type="entry name" value="FERM_B-lobe"/>
    <property type="match status" value="1"/>
</dbReference>
<dbReference type="PRINTS" id="PR00109">
    <property type="entry name" value="TYRKINASE"/>
</dbReference>
<evidence type="ECO:0000256" key="3">
    <source>
        <dbReference type="ARBA" id="ARBA00022553"/>
    </source>
</evidence>
<dbReference type="SUPFAM" id="SSF55550">
    <property type="entry name" value="SH2 domain"/>
    <property type="match status" value="1"/>
</dbReference>
<dbReference type="InterPro" id="IPR001245">
    <property type="entry name" value="Ser-Thr/Tyr_kinase_cat_dom"/>
</dbReference>
<dbReference type="InterPro" id="IPR000719">
    <property type="entry name" value="Prot_kinase_dom"/>
</dbReference>
<keyword evidence="3" id="KW-0597">Phosphoprotein</keyword>
<dbReference type="Gene3D" id="1.10.510.10">
    <property type="entry name" value="Transferase(Phosphotransferase) domain 1"/>
    <property type="match status" value="2"/>
</dbReference>
<evidence type="ECO:0000256" key="8">
    <source>
        <dbReference type="ARBA" id="ARBA00022840"/>
    </source>
</evidence>
<organism evidence="17 18">
    <name type="scientific">Lasius platythorax</name>
    <dbReference type="NCBI Taxonomy" id="488582"/>
    <lineage>
        <taxon>Eukaryota</taxon>
        <taxon>Metazoa</taxon>
        <taxon>Ecdysozoa</taxon>
        <taxon>Arthropoda</taxon>
        <taxon>Hexapoda</taxon>
        <taxon>Insecta</taxon>
        <taxon>Pterygota</taxon>
        <taxon>Neoptera</taxon>
        <taxon>Endopterygota</taxon>
        <taxon>Hymenoptera</taxon>
        <taxon>Apocrita</taxon>
        <taxon>Aculeata</taxon>
        <taxon>Formicoidea</taxon>
        <taxon>Formicidae</taxon>
        <taxon>Formicinae</taxon>
        <taxon>Lasius</taxon>
        <taxon>Lasius</taxon>
    </lineage>
</organism>
<dbReference type="Pfam" id="PF18379">
    <property type="entry name" value="FERM_F1"/>
    <property type="match status" value="1"/>
</dbReference>
<dbReference type="InterPro" id="IPR036860">
    <property type="entry name" value="SH2_dom_sf"/>
</dbReference>
<keyword evidence="18" id="KW-1185">Reference proteome</keyword>
<dbReference type="GO" id="GO:0004714">
    <property type="term" value="F:transmembrane receptor protein tyrosine kinase activity"/>
    <property type="evidence" value="ECO:0007669"/>
    <property type="project" value="UniProtKB-EC"/>
</dbReference>
<evidence type="ECO:0000256" key="5">
    <source>
        <dbReference type="ARBA" id="ARBA00022737"/>
    </source>
</evidence>
<evidence type="ECO:0000256" key="9">
    <source>
        <dbReference type="ARBA" id="ARBA00022999"/>
    </source>
</evidence>
<keyword evidence="11" id="KW-0829">Tyrosine-protein kinase</keyword>
<reference evidence="17" key="1">
    <citation type="submission" date="2024-04" db="EMBL/GenBank/DDBJ databases">
        <authorList>
            <consortium name="Molecular Ecology Group"/>
        </authorList>
    </citation>
    <scope>NUCLEOTIDE SEQUENCE</scope>
</reference>
<dbReference type="EC" id="2.7.10.2" evidence="2"/>
<dbReference type="Pfam" id="PF21990">
    <property type="entry name" value="SH2_1"/>
    <property type="match status" value="1"/>
</dbReference>
<feature type="domain" description="Protein kinase" evidence="15">
    <location>
        <begin position="845"/>
        <end position="1121"/>
    </location>
</feature>
<evidence type="ECO:0000256" key="13">
    <source>
        <dbReference type="ARBA" id="ARBA00051245"/>
    </source>
</evidence>
<dbReference type="GO" id="GO:0016020">
    <property type="term" value="C:membrane"/>
    <property type="evidence" value="ECO:0007669"/>
    <property type="project" value="InterPro"/>
</dbReference>
<dbReference type="GO" id="GO:0002009">
    <property type="term" value="P:morphogenesis of an epithelium"/>
    <property type="evidence" value="ECO:0007669"/>
    <property type="project" value="UniProtKB-ARBA"/>
</dbReference>
<dbReference type="InterPro" id="IPR016251">
    <property type="entry name" value="Tyr_kinase_non-rcpt_Jak/Tyk2"/>
</dbReference>
<dbReference type="GO" id="GO:0019221">
    <property type="term" value="P:cytokine-mediated signaling pathway"/>
    <property type="evidence" value="ECO:0007669"/>
    <property type="project" value="TreeGrafter"/>
</dbReference>
<keyword evidence="4" id="KW-0808">Transferase</keyword>
<evidence type="ECO:0000256" key="2">
    <source>
        <dbReference type="ARBA" id="ARBA00011903"/>
    </source>
</evidence>
<dbReference type="GO" id="GO:0030182">
    <property type="term" value="P:neuron differentiation"/>
    <property type="evidence" value="ECO:0007669"/>
    <property type="project" value="UniProtKB-ARBA"/>
</dbReference>
<evidence type="ECO:0000256" key="1">
    <source>
        <dbReference type="ARBA" id="ARBA00004308"/>
    </source>
</evidence>
<accession>A0AAV2NMX9</accession>
<feature type="domain" description="FERM" evidence="16">
    <location>
        <begin position="6"/>
        <end position="302"/>
    </location>
</feature>
<proteinExistence type="predicted"/>